<dbReference type="InterPro" id="IPR017871">
    <property type="entry name" value="ABC_transporter-like_CS"/>
</dbReference>
<dbReference type="Proteomes" id="UP001595823">
    <property type="component" value="Unassembled WGS sequence"/>
</dbReference>
<dbReference type="PROSITE" id="PS50893">
    <property type="entry name" value="ABC_TRANSPORTER_2"/>
    <property type="match status" value="1"/>
</dbReference>
<keyword evidence="2" id="KW-0813">Transport</keyword>
<keyword evidence="4 6" id="KW-0067">ATP-binding</keyword>
<comment type="caution">
    <text evidence="6">The sequence shown here is derived from an EMBL/GenBank/DDBJ whole genome shotgun (WGS) entry which is preliminary data.</text>
</comment>
<feature type="domain" description="ABC transporter" evidence="5">
    <location>
        <begin position="5"/>
        <end position="237"/>
    </location>
</feature>
<evidence type="ECO:0000259" key="5">
    <source>
        <dbReference type="PROSITE" id="PS50893"/>
    </source>
</evidence>
<protein>
    <submittedName>
        <fullName evidence="6">ATP-binding cassette domain-containing protein</fullName>
    </submittedName>
</protein>
<organism evidence="6 7">
    <name type="scientific">Salininema proteolyticum</name>
    <dbReference type="NCBI Taxonomy" id="1607685"/>
    <lineage>
        <taxon>Bacteria</taxon>
        <taxon>Bacillati</taxon>
        <taxon>Actinomycetota</taxon>
        <taxon>Actinomycetes</taxon>
        <taxon>Glycomycetales</taxon>
        <taxon>Glycomycetaceae</taxon>
        <taxon>Salininema</taxon>
    </lineage>
</organism>
<comment type="similarity">
    <text evidence="1">Belongs to the ABC transporter superfamily.</text>
</comment>
<evidence type="ECO:0000256" key="3">
    <source>
        <dbReference type="ARBA" id="ARBA00022741"/>
    </source>
</evidence>
<dbReference type="Gene3D" id="3.40.50.300">
    <property type="entry name" value="P-loop containing nucleotide triphosphate hydrolases"/>
    <property type="match status" value="1"/>
</dbReference>
<dbReference type="PROSITE" id="PS00211">
    <property type="entry name" value="ABC_TRANSPORTER_1"/>
    <property type="match status" value="1"/>
</dbReference>
<dbReference type="InterPro" id="IPR003439">
    <property type="entry name" value="ABC_transporter-like_ATP-bd"/>
</dbReference>
<name>A0ABV8U034_9ACTN</name>
<evidence type="ECO:0000256" key="1">
    <source>
        <dbReference type="ARBA" id="ARBA00005417"/>
    </source>
</evidence>
<sequence>MTAVVEIAGLRKTYRSLRKGTHHALDGLDLEVRQGEVHGFLGPNGCGKTTTLRALLGLISVDGGSMSLFGQKVPQRLPSVIGRVGAVVESPQFFKNHTGRTTLRLLAKSVGLPRGRVDEALERVGLSTVADRSVKGYSLGMRQRLAVAQALLKKPELLVLDEPANGLDPAGIHEMRELLQTLAHDEGITVVVSSHLLSEVQQLADTMTIVSAGKRIVAGPVDEIIASHSGSSLRVRVSDEDRSRAAEAIESLPPASVSSNGDGSLIVAGVDDPAEVTRALAAQKIYLTHLSAESKNLEAVFLELTGTGSDDVLQVGETTAPAARTAPEEVAQ</sequence>
<keyword evidence="7" id="KW-1185">Reference proteome</keyword>
<dbReference type="InterPro" id="IPR027417">
    <property type="entry name" value="P-loop_NTPase"/>
</dbReference>
<dbReference type="PANTHER" id="PTHR43335:SF4">
    <property type="entry name" value="ABC TRANSPORTER, ATP-BINDING PROTEIN"/>
    <property type="match status" value="1"/>
</dbReference>
<dbReference type="SUPFAM" id="SSF52540">
    <property type="entry name" value="P-loop containing nucleoside triphosphate hydrolases"/>
    <property type="match status" value="1"/>
</dbReference>
<proteinExistence type="inferred from homology"/>
<keyword evidence="3" id="KW-0547">Nucleotide-binding</keyword>
<gene>
    <name evidence="6" type="ORF">ACFPET_14595</name>
</gene>
<dbReference type="InterPro" id="IPR003593">
    <property type="entry name" value="AAA+_ATPase"/>
</dbReference>
<evidence type="ECO:0000313" key="6">
    <source>
        <dbReference type="EMBL" id="MFC4336429.1"/>
    </source>
</evidence>
<evidence type="ECO:0000256" key="2">
    <source>
        <dbReference type="ARBA" id="ARBA00022448"/>
    </source>
</evidence>
<reference evidence="7" key="1">
    <citation type="journal article" date="2019" name="Int. J. Syst. Evol. Microbiol.">
        <title>The Global Catalogue of Microorganisms (GCM) 10K type strain sequencing project: providing services to taxonomists for standard genome sequencing and annotation.</title>
        <authorList>
            <consortium name="The Broad Institute Genomics Platform"/>
            <consortium name="The Broad Institute Genome Sequencing Center for Infectious Disease"/>
            <person name="Wu L."/>
            <person name="Ma J."/>
        </authorList>
    </citation>
    <scope>NUCLEOTIDE SEQUENCE [LARGE SCALE GENOMIC DNA]</scope>
    <source>
        <strain evidence="7">IBRC-M 10908</strain>
    </source>
</reference>
<evidence type="ECO:0000313" key="7">
    <source>
        <dbReference type="Proteomes" id="UP001595823"/>
    </source>
</evidence>
<dbReference type="GO" id="GO:0005524">
    <property type="term" value="F:ATP binding"/>
    <property type="evidence" value="ECO:0007669"/>
    <property type="project" value="UniProtKB-KW"/>
</dbReference>
<dbReference type="SMART" id="SM00382">
    <property type="entry name" value="AAA"/>
    <property type="match status" value="1"/>
</dbReference>
<accession>A0ABV8U034</accession>
<evidence type="ECO:0000256" key="4">
    <source>
        <dbReference type="ARBA" id="ARBA00022840"/>
    </source>
</evidence>
<dbReference type="Pfam" id="PF00005">
    <property type="entry name" value="ABC_tran"/>
    <property type="match status" value="1"/>
</dbReference>
<dbReference type="RefSeq" id="WP_380622350.1">
    <property type="nucleotide sequence ID" value="NZ_JBHSDK010000019.1"/>
</dbReference>
<dbReference type="EMBL" id="JBHSDK010000019">
    <property type="protein sequence ID" value="MFC4336429.1"/>
    <property type="molecule type" value="Genomic_DNA"/>
</dbReference>
<dbReference type="PANTHER" id="PTHR43335">
    <property type="entry name" value="ABC TRANSPORTER, ATP-BINDING PROTEIN"/>
    <property type="match status" value="1"/>
</dbReference>